<dbReference type="PANTHER" id="PTHR43841:SF3">
    <property type="entry name" value="(3R)-HYDROXYACYL-ACP DEHYDRATASE SUBUNIT HADB"/>
    <property type="match status" value="1"/>
</dbReference>
<dbReference type="AlphaFoldDB" id="A0A2Z3YYE5"/>
<evidence type="ECO:0000313" key="4">
    <source>
        <dbReference type="EMBL" id="AWT26333.1"/>
    </source>
</evidence>
<dbReference type="PANTHER" id="PTHR43841">
    <property type="entry name" value="3-HYDROXYACYL-THIOESTER DEHYDRATASE HTDX-RELATED"/>
    <property type="match status" value="1"/>
</dbReference>
<dbReference type="Pfam" id="PF01575">
    <property type="entry name" value="MaoC_dehydratas"/>
    <property type="match status" value="1"/>
</dbReference>
<dbReference type="InterPro" id="IPR002539">
    <property type="entry name" value="MaoC-like_dom"/>
</dbReference>
<proteinExistence type="inferred from homology"/>
<dbReference type="GO" id="GO:0005835">
    <property type="term" value="C:fatty acid synthase complex"/>
    <property type="evidence" value="ECO:0007669"/>
    <property type="project" value="InterPro"/>
</dbReference>
<protein>
    <recommendedName>
        <fullName evidence="3">MaoC-like domain-containing protein</fullName>
    </recommendedName>
</protein>
<dbReference type="Gene3D" id="3.10.129.10">
    <property type="entry name" value="Hotdog Thioesterase"/>
    <property type="match status" value="1"/>
</dbReference>
<dbReference type="InterPro" id="IPR003965">
    <property type="entry name" value="Fatty_acid_synthase"/>
</dbReference>
<dbReference type="SUPFAM" id="SSF54637">
    <property type="entry name" value="Thioesterase/thiol ester dehydrase-isomerase"/>
    <property type="match status" value="2"/>
</dbReference>
<name>A0A2Z3YYE5_9CORY</name>
<evidence type="ECO:0000256" key="1">
    <source>
        <dbReference type="ARBA" id="ARBA00005254"/>
    </source>
</evidence>
<dbReference type="STRING" id="1737425.GCA_900049755_02499"/>
<evidence type="ECO:0000259" key="3">
    <source>
        <dbReference type="Pfam" id="PF01575"/>
    </source>
</evidence>
<sequence length="313" mass="33502">MTVTYTTLPSIPELMDEYKSAAKDLVPALGVKRSAGKDPATGFEVTGVRISVSHLAAYCASTGLRLDSELPVTYPYVLSFPLAMKVMTTPDFPFNAVGSVHLTNVIEQKRALTVDDVLTVRTHAENLRPHRKGLLIDMVTEIYVEDADGSTGNGPVWTQTSAFLAKGAKLSGSASAEVKARPEDSGSLFDRPGVPDDPTPSAVWTATPSLTRVYADASGDRNPIHVSALGAKAFGFPARIAHGMWSAARMVSGLEGEIHPDGLRFAVEFAKPVVLPCKLAFFSEKDATGTWKLQVRSYSKLETLHAVGEIGSL</sequence>
<dbReference type="InterPro" id="IPR029069">
    <property type="entry name" value="HotDog_dom_sf"/>
</dbReference>
<comment type="similarity">
    <text evidence="1">Belongs to the enoyl-CoA hydratase/isomerase family.</text>
</comment>
<reference evidence="5" key="1">
    <citation type="submission" date="2017-11" db="EMBL/GenBank/DDBJ databases">
        <title>Otitis media/interna in a cat caused by the recently described species Corynebacterium provencense.</title>
        <authorList>
            <person name="Kittl S."/>
            <person name="Brodard I."/>
            <person name="Rychener L."/>
            <person name="Jores J."/>
            <person name="Roosje P."/>
            <person name="Gobeli Brawand S."/>
        </authorList>
    </citation>
    <scope>NUCLEOTIDE SEQUENCE [LARGE SCALE GENOMIC DNA]</scope>
    <source>
        <strain evidence="5">17KM38</strain>
    </source>
</reference>
<feature type="region of interest" description="Disordered" evidence="2">
    <location>
        <begin position="181"/>
        <end position="201"/>
    </location>
</feature>
<organism evidence="4 5">
    <name type="scientific">Corynebacterium provencense</name>
    <dbReference type="NCBI Taxonomy" id="1737425"/>
    <lineage>
        <taxon>Bacteria</taxon>
        <taxon>Bacillati</taxon>
        <taxon>Actinomycetota</taxon>
        <taxon>Actinomycetes</taxon>
        <taxon>Mycobacteriales</taxon>
        <taxon>Corynebacteriaceae</taxon>
        <taxon>Corynebacterium</taxon>
    </lineage>
</organism>
<gene>
    <name evidence="4" type="ORF">Csp1_15480</name>
</gene>
<dbReference type="KEGG" id="cpre:Csp1_15480"/>
<dbReference type="GO" id="GO:0004312">
    <property type="term" value="F:fatty acid synthase activity"/>
    <property type="evidence" value="ECO:0007669"/>
    <property type="project" value="InterPro"/>
</dbReference>
<dbReference type="PRINTS" id="PR01483">
    <property type="entry name" value="FASYNTHASE"/>
</dbReference>
<dbReference type="Proteomes" id="UP000247696">
    <property type="component" value="Chromosome"/>
</dbReference>
<keyword evidence="5" id="KW-1185">Reference proteome</keyword>
<evidence type="ECO:0000256" key="2">
    <source>
        <dbReference type="SAM" id="MobiDB-lite"/>
    </source>
</evidence>
<feature type="domain" description="MaoC-like" evidence="3">
    <location>
        <begin position="205"/>
        <end position="292"/>
    </location>
</feature>
<dbReference type="RefSeq" id="WP_227870973.1">
    <property type="nucleotide sequence ID" value="NZ_CP024988.1"/>
</dbReference>
<dbReference type="GO" id="GO:0006633">
    <property type="term" value="P:fatty acid biosynthetic process"/>
    <property type="evidence" value="ECO:0007669"/>
    <property type="project" value="InterPro"/>
</dbReference>
<evidence type="ECO:0000313" key="5">
    <source>
        <dbReference type="Proteomes" id="UP000247696"/>
    </source>
</evidence>
<accession>A0A2Z3YYE5</accession>
<dbReference type="EMBL" id="CP024988">
    <property type="protein sequence ID" value="AWT26333.1"/>
    <property type="molecule type" value="Genomic_DNA"/>
</dbReference>